<evidence type="ECO:0000313" key="2">
    <source>
        <dbReference type="Proteomes" id="UP000009376"/>
    </source>
</evidence>
<evidence type="ECO:0000313" key="1">
    <source>
        <dbReference type="EMBL" id="EFD92473.1"/>
    </source>
</evidence>
<proteinExistence type="predicted"/>
<gene>
    <name evidence="1" type="ORF">BJBARM5_0813</name>
</gene>
<dbReference type="AlphaFoldDB" id="D6GWD1"/>
<accession>D6GWD1</accession>
<sequence>MENKKATLSKKDRAFSALEELCGVSDSKIVKKVLDGEYDRILRDLSYIIESGKKEFIYYNYKLHMLEMNEKTPRYLDYALSKSLDKVDYSNFDIDFSDSEQVKIGICGYSIAHVYHLLKNESKEKY</sequence>
<name>D6GWD1_PARA5</name>
<dbReference type="EMBL" id="GG745589">
    <property type="protein sequence ID" value="EFD92473.1"/>
    <property type="molecule type" value="Genomic_DNA"/>
</dbReference>
<dbReference type="Proteomes" id="UP000009376">
    <property type="component" value="Unassembled WGS sequence"/>
</dbReference>
<protein>
    <submittedName>
        <fullName evidence="1">Uncharacterized protein</fullName>
    </submittedName>
</protein>
<organism evidence="1 2">
    <name type="scientific">Candidatus Parvarchaeum acidophilus ARMAN-5</name>
    <dbReference type="NCBI Taxonomy" id="662762"/>
    <lineage>
        <taxon>Archaea</taxon>
        <taxon>Candidatus Parvarchaeota</taxon>
        <taxon>Candidatus Parvarchaeum</taxon>
    </lineage>
</organism>
<reference evidence="1 2" key="1">
    <citation type="journal article" date="2010" name="Proc. Natl. Acad. Sci. U.S.A.">
        <title>Enigmatic, ultrasmall, uncultivated Archaea.</title>
        <authorList>
            <person name="Baker B.J."/>
            <person name="Comolli L.R."/>
            <person name="Dick G.J."/>
            <person name="Hauser L.J."/>
            <person name="Hyatt D."/>
            <person name="Dill B.D."/>
            <person name="Land M.L."/>
            <person name="Verberkmoes N.C."/>
            <person name="Hettich R.L."/>
            <person name="Banfield J.F."/>
        </authorList>
    </citation>
    <scope>NUCLEOTIDE SEQUENCE [LARGE SCALE GENOMIC DNA]</scope>
</reference>